<sequence length="667" mass="73000">MPVLITSQMGKKDQGKKCDLKDTIKTKVKTSHHTPNKRPHEIESVQISHKTPTNASNTACAVTPRTPAAATTLTPRATKAHLSDTVSTTPRTPATYKLRTSDSQGTTPCPNPSPVPCSVKSITARLQHTPLQSSVSKTSATNTPRQCPTPNVSLPKRFRQEDDTQKTESSHISPWVRPPKNAKDVDGWKKDDDGRRKDNLNRVLSSTTLNVPSPFRRTRVSSSRLSGDSKTPTSGRSSGASKHSFGSGTQTPNSSSRRSSASHSRPSNRSYPPSGGLVNLTPEVVSNYHPVKLPTSPGIVNCYGGAESTSVSVGVRVRPLSSREQSSAEMRSVVDVVGNNIKLTTDSGTVHCFTYDHCFWSLDDKHPLYASQEAVYNALAQPLLEKAYEGYNTCLFAYGQTGSGKSYTDLLSRADYLHSQNPPEDQLPQCRAEVELSYIEIYNERIYDLLSSGGSGSDRREALRVREHPKDGPYVEGVAHHLVSSYDHLQTWLMLGNKERSIAATGVNDKSSRSHAVFTIKLTQMQVEDVEGEHLESSKVSIINLVDLAGSERVAAAQSQGDRLKEGVCINKSLLTLGKVITALAESEGRRRPFIPYRESVLTYLLKESLGGNSRTAMIATVSPCNVYLEETLSTLRYAQQARMIIFERGGRTPSPPAYKTEPFFAV</sequence>
<evidence type="ECO:0000256" key="7">
    <source>
        <dbReference type="ARBA" id="ARBA00023175"/>
    </source>
</evidence>
<dbReference type="AlphaFoldDB" id="A0A8J5K3R0"/>
<comment type="similarity">
    <text evidence="9">Belongs to the TRAFAC class myosin-kinesin ATPase superfamily. Kinesin family.</text>
</comment>
<evidence type="ECO:0000256" key="1">
    <source>
        <dbReference type="ARBA" id="ARBA00004245"/>
    </source>
</evidence>
<feature type="compositionally biased region" description="Basic residues" evidence="10">
    <location>
        <begin position="26"/>
        <end position="37"/>
    </location>
</feature>
<keyword evidence="3" id="KW-0493">Microtubule</keyword>
<accession>A0A8J5K3R0</accession>
<dbReference type="PRINTS" id="PR00380">
    <property type="entry name" value="KINESINHEAVY"/>
</dbReference>
<feature type="domain" description="Kinesin motor" evidence="11">
    <location>
        <begin position="310"/>
        <end position="645"/>
    </location>
</feature>
<keyword evidence="7 9" id="KW-0505">Motor protein</keyword>
<dbReference type="SMART" id="SM00129">
    <property type="entry name" value="KISc"/>
    <property type="match status" value="1"/>
</dbReference>
<feature type="compositionally biased region" description="Polar residues" evidence="10">
    <location>
        <begin position="220"/>
        <end position="253"/>
    </location>
</feature>
<organism evidence="12 13">
    <name type="scientific">Homarus americanus</name>
    <name type="common">American lobster</name>
    <dbReference type="NCBI Taxonomy" id="6706"/>
    <lineage>
        <taxon>Eukaryota</taxon>
        <taxon>Metazoa</taxon>
        <taxon>Ecdysozoa</taxon>
        <taxon>Arthropoda</taxon>
        <taxon>Crustacea</taxon>
        <taxon>Multicrustacea</taxon>
        <taxon>Malacostraca</taxon>
        <taxon>Eumalacostraca</taxon>
        <taxon>Eucarida</taxon>
        <taxon>Decapoda</taxon>
        <taxon>Pleocyemata</taxon>
        <taxon>Astacidea</taxon>
        <taxon>Nephropoidea</taxon>
        <taxon>Nephropidae</taxon>
        <taxon>Homarus</taxon>
    </lineage>
</organism>
<feature type="compositionally biased region" description="Basic and acidic residues" evidence="10">
    <location>
        <begin position="181"/>
        <end position="200"/>
    </location>
</feature>
<evidence type="ECO:0000256" key="4">
    <source>
        <dbReference type="ARBA" id="ARBA00022741"/>
    </source>
</evidence>
<feature type="compositionally biased region" description="Polar residues" evidence="10">
    <location>
        <begin position="45"/>
        <end position="57"/>
    </location>
</feature>
<keyword evidence="13" id="KW-1185">Reference proteome</keyword>
<feature type="compositionally biased region" description="Basic and acidic residues" evidence="10">
    <location>
        <begin position="10"/>
        <end position="25"/>
    </location>
</feature>
<dbReference type="PANTHER" id="PTHR47117:SF5">
    <property type="entry name" value="KINESIN-LIKE PROTEIN KIF14"/>
    <property type="match status" value="1"/>
</dbReference>
<gene>
    <name evidence="12" type="primary">Kif14-L</name>
    <name evidence="12" type="ORF">Hamer_G005302</name>
</gene>
<dbReference type="Proteomes" id="UP000747542">
    <property type="component" value="Unassembled WGS sequence"/>
</dbReference>
<dbReference type="PANTHER" id="PTHR47117">
    <property type="entry name" value="STAR-RELATED LIPID TRANSFER PROTEIN 9"/>
    <property type="match status" value="1"/>
</dbReference>
<dbReference type="PROSITE" id="PS50067">
    <property type="entry name" value="KINESIN_MOTOR_2"/>
    <property type="match status" value="1"/>
</dbReference>
<dbReference type="GO" id="GO:0005874">
    <property type="term" value="C:microtubule"/>
    <property type="evidence" value="ECO:0007669"/>
    <property type="project" value="UniProtKB-KW"/>
</dbReference>
<dbReference type="InterPro" id="IPR027417">
    <property type="entry name" value="P-loop_NTPase"/>
</dbReference>
<feature type="compositionally biased region" description="Basic and acidic residues" evidence="10">
    <location>
        <begin position="158"/>
        <end position="169"/>
    </location>
</feature>
<feature type="compositionally biased region" description="Polar residues" evidence="10">
    <location>
        <begin position="120"/>
        <end position="152"/>
    </location>
</feature>
<keyword evidence="2" id="KW-0963">Cytoplasm</keyword>
<dbReference type="FunFam" id="3.40.850.10:FF:000042">
    <property type="entry name" value="Kinesin family member 14"/>
    <property type="match status" value="1"/>
</dbReference>
<feature type="binding site" evidence="9">
    <location>
        <begin position="399"/>
        <end position="406"/>
    </location>
    <ligand>
        <name>ATP</name>
        <dbReference type="ChEBI" id="CHEBI:30616"/>
    </ligand>
</feature>
<feature type="region of interest" description="Disordered" evidence="10">
    <location>
        <begin position="1"/>
        <end position="58"/>
    </location>
</feature>
<feature type="compositionally biased region" description="Polar residues" evidence="10">
    <location>
        <begin position="202"/>
        <end position="211"/>
    </location>
</feature>
<evidence type="ECO:0000256" key="6">
    <source>
        <dbReference type="ARBA" id="ARBA00023054"/>
    </source>
</evidence>
<name>A0A8J5K3R0_HOMAM</name>
<reference evidence="12" key="1">
    <citation type="journal article" date="2021" name="Sci. Adv.">
        <title>The American lobster genome reveals insights on longevity, neural, and immune adaptations.</title>
        <authorList>
            <person name="Polinski J.M."/>
            <person name="Zimin A.V."/>
            <person name="Clark K.F."/>
            <person name="Kohn A.B."/>
            <person name="Sadowski N."/>
            <person name="Timp W."/>
            <person name="Ptitsyn A."/>
            <person name="Khanna P."/>
            <person name="Romanova D.Y."/>
            <person name="Williams P."/>
            <person name="Greenwood S.J."/>
            <person name="Moroz L.L."/>
            <person name="Walt D.R."/>
            <person name="Bodnar A.G."/>
        </authorList>
    </citation>
    <scope>NUCLEOTIDE SEQUENCE</scope>
    <source>
        <strain evidence="12">GMGI-L3</strain>
    </source>
</reference>
<comment type="subcellular location">
    <subcellularLocation>
        <location evidence="1">Cytoplasm</location>
        <location evidence="1">Cytoskeleton</location>
    </subcellularLocation>
</comment>
<protein>
    <submittedName>
        <fullName evidence="12">Kinesin-like protein KIF14-like</fullName>
    </submittedName>
</protein>
<evidence type="ECO:0000256" key="10">
    <source>
        <dbReference type="SAM" id="MobiDB-lite"/>
    </source>
</evidence>
<dbReference type="Gene3D" id="3.40.850.10">
    <property type="entry name" value="Kinesin motor domain"/>
    <property type="match status" value="1"/>
</dbReference>
<dbReference type="GO" id="GO:0003777">
    <property type="term" value="F:microtubule motor activity"/>
    <property type="evidence" value="ECO:0007669"/>
    <property type="project" value="InterPro"/>
</dbReference>
<dbReference type="Pfam" id="PF00225">
    <property type="entry name" value="Kinesin"/>
    <property type="match status" value="1"/>
</dbReference>
<keyword evidence="8" id="KW-0206">Cytoskeleton</keyword>
<dbReference type="GO" id="GO:0005524">
    <property type="term" value="F:ATP binding"/>
    <property type="evidence" value="ECO:0007669"/>
    <property type="project" value="UniProtKB-UniRule"/>
</dbReference>
<proteinExistence type="inferred from homology"/>
<dbReference type="SUPFAM" id="SSF52540">
    <property type="entry name" value="P-loop containing nucleoside triphosphate hydrolases"/>
    <property type="match status" value="1"/>
</dbReference>
<feature type="compositionally biased region" description="Low complexity" evidence="10">
    <location>
        <begin position="254"/>
        <end position="270"/>
    </location>
</feature>
<evidence type="ECO:0000313" key="12">
    <source>
        <dbReference type="EMBL" id="KAG7166998.1"/>
    </source>
</evidence>
<keyword evidence="4 9" id="KW-0547">Nucleotide-binding</keyword>
<evidence type="ECO:0000259" key="11">
    <source>
        <dbReference type="PROSITE" id="PS50067"/>
    </source>
</evidence>
<dbReference type="GO" id="GO:0008017">
    <property type="term" value="F:microtubule binding"/>
    <property type="evidence" value="ECO:0007669"/>
    <property type="project" value="InterPro"/>
</dbReference>
<dbReference type="InterPro" id="IPR001752">
    <property type="entry name" value="Kinesin_motor_dom"/>
</dbReference>
<evidence type="ECO:0000256" key="8">
    <source>
        <dbReference type="ARBA" id="ARBA00023212"/>
    </source>
</evidence>
<keyword evidence="6" id="KW-0175">Coiled coil</keyword>
<dbReference type="EMBL" id="JAHLQT010021845">
    <property type="protein sequence ID" value="KAG7166998.1"/>
    <property type="molecule type" value="Genomic_DNA"/>
</dbReference>
<evidence type="ECO:0000256" key="9">
    <source>
        <dbReference type="PROSITE-ProRule" id="PRU00283"/>
    </source>
</evidence>
<dbReference type="InterPro" id="IPR036961">
    <property type="entry name" value="Kinesin_motor_dom_sf"/>
</dbReference>
<feature type="region of interest" description="Disordered" evidence="10">
    <location>
        <begin position="77"/>
        <end position="278"/>
    </location>
</feature>
<evidence type="ECO:0000256" key="2">
    <source>
        <dbReference type="ARBA" id="ARBA00022490"/>
    </source>
</evidence>
<comment type="caution">
    <text evidence="12">The sequence shown here is derived from an EMBL/GenBank/DDBJ whole genome shotgun (WGS) entry which is preliminary data.</text>
</comment>
<keyword evidence="5 9" id="KW-0067">ATP-binding</keyword>
<evidence type="ECO:0000256" key="3">
    <source>
        <dbReference type="ARBA" id="ARBA00022701"/>
    </source>
</evidence>
<evidence type="ECO:0000313" key="13">
    <source>
        <dbReference type="Proteomes" id="UP000747542"/>
    </source>
</evidence>
<evidence type="ECO:0000256" key="5">
    <source>
        <dbReference type="ARBA" id="ARBA00022840"/>
    </source>
</evidence>
<dbReference type="GO" id="GO:0007018">
    <property type="term" value="P:microtubule-based movement"/>
    <property type="evidence" value="ECO:0007669"/>
    <property type="project" value="InterPro"/>
</dbReference>